<evidence type="ECO:0000259" key="14">
    <source>
        <dbReference type="PROSITE" id="PS50268"/>
    </source>
</evidence>
<keyword evidence="8" id="KW-0130">Cell adhesion</keyword>
<dbReference type="SMART" id="SM00112">
    <property type="entry name" value="CA"/>
    <property type="match status" value="6"/>
</dbReference>
<evidence type="ECO:0000256" key="11">
    <source>
        <dbReference type="ARBA" id="ARBA00023180"/>
    </source>
</evidence>
<dbReference type="InterPro" id="IPR020894">
    <property type="entry name" value="Cadherin_CS"/>
</dbReference>
<accession>A0ABD1K5U0</accession>
<sequence length="837" mass="92462">MKEYEKILNVRALFWIAFMAEILQVCNCDLTYSVPEEMKKGTVFGNIAKDLGLSVKALSDRKARIDMESEDKRFCDLQGGQLVITDRIDREELCGSTPTCTLNYELVLENPLDLHRITLQIEDINDNPPRFPKNEIKLEIRESADKGARYTLDDAHDPDVGRNGIQSYALEKNDYFTLAMNSRQNGRKYCELVLDKELDREVQQELKLLLTASDGGSPQRSGTAVIRVVVLDANDNLPVFSETIYKVSLPENSALGTVVLTVSATDLDEGANGEVTYEFSHISDKEARLFSIDELKGEIKVIGLIDYEDKVKYELWVKAKDGAGLASDARIDIEITDVNDNAPVIQIKSLNVPIPENVVPGTEVGIFNVQDKDTGGNKHIRCSIQQNVPFILNPSIKNYYTLVTTAELDRELVGDYNVTIMATDGGSPPLSSSKTIHLYLSDVNDNPPVFEEQSYSAYVSENNKPGSSVCSVTARDPDWRQNGTVFYSLLPSEVNGVPLSSYLSINGDTGVIHAVRAFDYEQFRSFKVQVVARDNGSPPLSSNVTVSVFITDENDNSPQILYPTPEGNSFMTEMVPKAALSGSLLSKVIAVDADSGQNAWLSYQIVKSTDPGLFTIGVHSGEIRAQRDISESDSMKQNLVISVKDNGQPSLSTTCAVYLLISDNLAEVPELKDMSYEENNSKLTSYLIIALVSVSTFFLTFIILIIAVRLCHRRKPRLLFDGAVAIPSAYLPPNYADVDGTGTLRSTYNYDAYMTTGSRTSDFKFVTSYNDNTLPSGATLKRSPGDNSECLNFTSLDFTENASKCSTLVNNFPFLCMTTCLEIITSVLIHASLLSDY</sequence>
<organism evidence="15 16">
    <name type="scientific">Coilia grayii</name>
    <name type="common">Gray's grenadier anchovy</name>
    <dbReference type="NCBI Taxonomy" id="363190"/>
    <lineage>
        <taxon>Eukaryota</taxon>
        <taxon>Metazoa</taxon>
        <taxon>Chordata</taxon>
        <taxon>Craniata</taxon>
        <taxon>Vertebrata</taxon>
        <taxon>Euteleostomi</taxon>
        <taxon>Actinopterygii</taxon>
        <taxon>Neopterygii</taxon>
        <taxon>Teleostei</taxon>
        <taxon>Clupei</taxon>
        <taxon>Clupeiformes</taxon>
        <taxon>Clupeoidei</taxon>
        <taxon>Engraulidae</taxon>
        <taxon>Coilinae</taxon>
        <taxon>Coilia</taxon>
    </lineage>
</organism>
<evidence type="ECO:0000256" key="7">
    <source>
        <dbReference type="ARBA" id="ARBA00022837"/>
    </source>
</evidence>
<comment type="function">
    <text evidence="1">Potential calcium-dependent cell-adhesion protein. May be involved in the establishment and maintenance of specific neuronal connections in the brain.</text>
</comment>
<dbReference type="GO" id="GO:0007155">
    <property type="term" value="P:cell adhesion"/>
    <property type="evidence" value="ECO:0007669"/>
    <property type="project" value="UniProtKB-KW"/>
</dbReference>
<dbReference type="CDD" id="cd11304">
    <property type="entry name" value="Cadherin_repeat"/>
    <property type="match status" value="6"/>
</dbReference>
<dbReference type="Proteomes" id="UP001591681">
    <property type="component" value="Unassembled WGS sequence"/>
</dbReference>
<dbReference type="FunFam" id="2.60.40.60:FF:000002">
    <property type="entry name" value="Protocadherin alpha 2"/>
    <property type="match status" value="1"/>
</dbReference>
<dbReference type="EMBL" id="JBHFQA010000008">
    <property type="protein sequence ID" value="KAL2094507.1"/>
    <property type="molecule type" value="Genomic_DNA"/>
</dbReference>
<protein>
    <recommendedName>
        <fullName evidence="14">Cadherin domain-containing protein</fullName>
    </recommendedName>
</protein>
<keyword evidence="9 13" id="KW-1133">Transmembrane helix</keyword>
<evidence type="ECO:0000256" key="8">
    <source>
        <dbReference type="ARBA" id="ARBA00022889"/>
    </source>
</evidence>
<dbReference type="AlphaFoldDB" id="A0ABD1K5U0"/>
<gene>
    <name evidence="15" type="ORF">ACEWY4_009226</name>
</gene>
<feature type="domain" description="Cadherin" evidence="14">
    <location>
        <begin position="346"/>
        <end position="450"/>
    </location>
</feature>
<dbReference type="PROSITE" id="PS00232">
    <property type="entry name" value="CADHERIN_1"/>
    <property type="match status" value="3"/>
</dbReference>
<name>A0ABD1K5U0_9TELE</name>
<keyword evidence="11" id="KW-0325">Glycoprotein</keyword>
<reference evidence="15 16" key="1">
    <citation type="submission" date="2024-09" db="EMBL/GenBank/DDBJ databases">
        <title>A chromosome-level genome assembly of Gray's grenadier anchovy, Coilia grayii.</title>
        <authorList>
            <person name="Fu Z."/>
        </authorList>
    </citation>
    <scope>NUCLEOTIDE SEQUENCE [LARGE SCALE GENOMIC DNA]</scope>
    <source>
        <strain evidence="15">G4</strain>
        <tissue evidence="15">Muscle</tissue>
    </source>
</reference>
<keyword evidence="16" id="KW-1185">Reference proteome</keyword>
<evidence type="ECO:0000256" key="2">
    <source>
        <dbReference type="ARBA" id="ARBA00004251"/>
    </source>
</evidence>
<evidence type="ECO:0000313" key="16">
    <source>
        <dbReference type="Proteomes" id="UP001591681"/>
    </source>
</evidence>
<comment type="caution">
    <text evidence="15">The sequence shown here is derived from an EMBL/GenBank/DDBJ whole genome shotgun (WGS) entry which is preliminary data.</text>
</comment>
<keyword evidence="6" id="KW-0677">Repeat</keyword>
<dbReference type="PANTHER" id="PTHR24028:SF114">
    <property type="entry name" value="PCDH2G3 PROTEIN-RELATED"/>
    <property type="match status" value="1"/>
</dbReference>
<feature type="transmembrane region" description="Helical" evidence="13">
    <location>
        <begin position="686"/>
        <end position="708"/>
    </location>
</feature>
<dbReference type="GO" id="GO:0005886">
    <property type="term" value="C:plasma membrane"/>
    <property type="evidence" value="ECO:0007669"/>
    <property type="project" value="UniProtKB-SubCell"/>
</dbReference>
<keyword evidence="7 12" id="KW-0106">Calcium</keyword>
<dbReference type="GO" id="GO:0005509">
    <property type="term" value="F:calcium ion binding"/>
    <property type="evidence" value="ECO:0007669"/>
    <property type="project" value="UniProtKB-UniRule"/>
</dbReference>
<evidence type="ECO:0000256" key="4">
    <source>
        <dbReference type="ARBA" id="ARBA00022692"/>
    </source>
</evidence>
<feature type="domain" description="Cadherin" evidence="14">
    <location>
        <begin position="132"/>
        <end position="240"/>
    </location>
</feature>
<dbReference type="Pfam" id="PF08266">
    <property type="entry name" value="Cadherin_2"/>
    <property type="match status" value="1"/>
</dbReference>
<dbReference type="SUPFAM" id="SSF49313">
    <property type="entry name" value="Cadherin-like"/>
    <property type="match status" value="5"/>
</dbReference>
<evidence type="ECO:0000313" key="15">
    <source>
        <dbReference type="EMBL" id="KAL2094507.1"/>
    </source>
</evidence>
<dbReference type="FunFam" id="2.60.40.60:FF:000018">
    <property type="entry name" value="Protocadherin gamma c3"/>
    <property type="match status" value="1"/>
</dbReference>
<keyword evidence="4 13" id="KW-0812">Transmembrane</keyword>
<dbReference type="PROSITE" id="PS50268">
    <property type="entry name" value="CADHERIN_2"/>
    <property type="match status" value="6"/>
</dbReference>
<evidence type="ECO:0000256" key="3">
    <source>
        <dbReference type="ARBA" id="ARBA00022475"/>
    </source>
</evidence>
<feature type="domain" description="Cadherin" evidence="14">
    <location>
        <begin position="241"/>
        <end position="345"/>
    </location>
</feature>
<evidence type="ECO:0000256" key="9">
    <source>
        <dbReference type="ARBA" id="ARBA00022989"/>
    </source>
</evidence>
<dbReference type="GO" id="GO:0009653">
    <property type="term" value="P:anatomical structure morphogenesis"/>
    <property type="evidence" value="ECO:0007669"/>
    <property type="project" value="UniProtKB-ARBA"/>
</dbReference>
<dbReference type="InterPro" id="IPR050174">
    <property type="entry name" value="Protocadherin/Cadherin-CA"/>
</dbReference>
<evidence type="ECO:0000256" key="6">
    <source>
        <dbReference type="ARBA" id="ARBA00022737"/>
    </source>
</evidence>
<feature type="domain" description="Cadherin" evidence="14">
    <location>
        <begin position="451"/>
        <end position="560"/>
    </location>
</feature>
<evidence type="ECO:0000256" key="5">
    <source>
        <dbReference type="ARBA" id="ARBA00022729"/>
    </source>
</evidence>
<evidence type="ECO:0000256" key="13">
    <source>
        <dbReference type="SAM" id="Phobius"/>
    </source>
</evidence>
<dbReference type="InterPro" id="IPR032455">
    <property type="entry name" value="Cadherin_C"/>
</dbReference>
<keyword evidence="10 13" id="KW-0472">Membrane</keyword>
<comment type="subcellular location">
    <subcellularLocation>
        <location evidence="2">Cell membrane</location>
        <topology evidence="2">Single-pass type I membrane protein</topology>
    </subcellularLocation>
</comment>
<dbReference type="FunFam" id="2.60.40.60:FF:000006">
    <property type="entry name" value="Protocadherin alpha 2"/>
    <property type="match status" value="1"/>
</dbReference>
<keyword evidence="5" id="KW-0732">Signal</keyword>
<dbReference type="PANTHER" id="PTHR24028">
    <property type="entry name" value="CADHERIN-87A"/>
    <property type="match status" value="1"/>
</dbReference>
<evidence type="ECO:0000256" key="12">
    <source>
        <dbReference type="PROSITE-ProRule" id="PRU00043"/>
    </source>
</evidence>
<feature type="domain" description="Cadherin" evidence="14">
    <location>
        <begin position="575"/>
        <end position="671"/>
    </location>
</feature>
<dbReference type="FunFam" id="2.60.40.60:FF:000004">
    <property type="entry name" value="Protocadherin 1 gamma 2"/>
    <property type="match status" value="1"/>
</dbReference>
<evidence type="ECO:0000256" key="10">
    <source>
        <dbReference type="ARBA" id="ARBA00023136"/>
    </source>
</evidence>
<keyword evidence="3" id="KW-1003">Cell membrane</keyword>
<dbReference type="PRINTS" id="PR00205">
    <property type="entry name" value="CADHERIN"/>
</dbReference>
<dbReference type="FunFam" id="2.60.40.60:FF:000129">
    <property type="entry name" value="protocadherin alpha-C2 isoform X1"/>
    <property type="match status" value="1"/>
</dbReference>
<dbReference type="InterPro" id="IPR013164">
    <property type="entry name" value="Cadherin_N"/>
</dbReference>
<dbReference type="InterPro" id="IPR002126">
    <property type="entry name" value="Cadherin-like_dom"/>
</dbReference>
<dbReference type="InterPro" id="IPR015919">
    <property type="entry name" value="Cadherin-like_sf"/>
</dbReference>
<evidence type="ECO:0000256" key="1">
    <source>
        <dbReference type="ARBA" id="ARBA00003436"/>
    </source>
</evidence>
<feature type="domain" description="Cadherin" evidence="14">
    <location>
        <begin position="64"/>
        <end position="131"/>
    </location>
</feature>
<dbReference type="Gene3D" id="2.60.40.60">
    <property type="entry name" value="Cadherins"/>
    <property type="match status" value="6"/>
</dbReference>
<dbReference type="Pfam" id="PF00028">
    <property type="entry name" value="Cadherin"/>
    <property type="match status" value="5"/>
</dbReference>
<proteinExistence type="predicted"/>
<dbReference type="Pfam" id="PF16492">
    <property type="entry name" value="Cadherin_C_2"/>
    <property type="match status" value="1"/>
</dbReference>
<dbReference type="FunFam" id="2.60.40.60:FF:000001">
    <property type="entry name" value="Protocadherin alpha 2"/>
    <property type="match status" value="1"/>
</dbReference>